<organism>
    <name type="scientific">Branchiostoma floridae</name>
    <name type="common">Florida lancelet</name>
    <name type="synonym">Amphioxus</name>
    <dbReference type="NCBI Taxonomy" id="7739"/>
    <lineage>
        <taxon>Eukaryota</taxon>
        <taxon>Metazoa</taxon>
        <taxon>Chordata</taxon>
        <taxon>Cephalochordata</taxon>
        <taxon>Leptocardii</taxon>
        <taxon>Amphioxiformes</taxon>
        <taxon>Branchiostomatidae</taxon>
        <taxon>Branchiostoma</taxon>
    </lineage>
</organism>
<gene>
    <name evidence="2" type="ORF">BRAFLDRAFT_64402</name>
</gene>
<accession>C3YWL6</accession>
<dbReference type="AlphaFoldDB" id="C3YWL6"/>
<feature type="region of interest" description="Disordered" evidence="1">
    <location>
        <begin position="1"/>
        <end position="73"/>
    </location>
</feature>
<dbReference type="EMBL" id="GG666561">
    <property type="protein sequence ID" value="EEN55260.1"/>
    <property type="molecule type" value="Genomic_DNA"/>
</dbReference>
<feature type="compositionally biased region" description="Low complexity" evidence="1">
    <location>
        <begin position="159"/>
        <end position="174"/>
    </location>
</feature>
<protein>
    <submittedName>
        <fullName evidence="2">Uncharacterized protein</fullName>
    </submittedName>
</protein>
<name>C3YWL6_BRAFL</name>
<reference evidence="2" key="1">
    <citation type="journal article" date="2008" name="Nature">
        <title>The amphioxus genome and the evolution of the chordate karyotype.</title>
        <authorList>
            <consortium name="US DOE Joint Genome Institute (JGI-PGF)"/>
            <person name="Putnam N.H."/>
            <person name="Butts T."/>
            <person name="Ferrier D.E.K."/>
            <person name="Furlong R.F."/>
            <person name="Hellsten U."/>
            <person name="Kawashima T."/>
            <person name="Robinson-Rechavi M."/>
            <person name="Shoguchi E."/>
            <person name="Terry A."/>
            <person name="Yu J.-K."/>
            <person name="Benito-Gutierrez E.L."/>
            <person name="Dubchak I."/>
            <person name="Garcia-Fernandez J."/>
            <person name="Gibson-Brown J.J."/>
            <person name="Grigoriev I.V."/>
            <person name="Horton A.C."/>
            <person name="de Jong P.J."/>
            <person name="Jurka J."/>
            <person name="Kapitonov V.V."/>
            <person name="Kohara Y."/>
            <person name="Kuroki Y."/>
            <person name="Lindquist E."/>
            <person name="Lucas S."/>
            <person name="Osoegawa K."/>
            <person name="Pennacchio L.A."/>
            <person name="Salamov A.A."/>
            <person name="Satou Y."/>
            <person name="Sauka-Spengler T."/>
            <person name="Schmutz J."/>
            <person name="Shin-I T."/>
            <person name="Toyoda A."/>
            <person name="Bronner-Fraser M."/>
            <person name="Fujiyama A."/>
            <person name="Holland L.Z."/>
            <person name="Holland P.W.H."/>
            <person name="Satoh N."/>
            <person name="Rokhsar D.S."/>
        </authorList>
    </citation>
    <scope>NUCLEOTIDE SEQUENCE [LARGE SCALE GENOMIC DNA]</scope>
    <source>
        <strain evidence="2">S238N-H82</strain>
        <tissue evidence="2">Testes</tissue>
    </source>
</reference>
<feature type="compositionally biased region" description="Basic residues" evidence="1">
    <location>
        <begin position="15"/>
        <end position="37"/>
    </location>
</feature>
<dbReference type="InParanoid" id="C3YWL6"/>
<evidence type="ECO:0000256" key="1">
    <source>
        <dbReference type="SAM" id="MobiDB-lite"/>
    </source>
</evidence>
<proteinExistence type="predicted"/>
<feature type="compositionally biased region" description="Basic residues" evidence="1">
    <location>
        <begin position="45"/>
        <end position="65"/>
    </location>
</feature>
<evidence type="ECO:0000313" key="2">
    <source>
        <dbReference type="EMBL" id="EEN55260.1"/>
    </source>
</evidence>
<sequence length="198" mass="22142">MPPIGYRHREAIPKKTSRKRNTGRRKTKNSGRKRSGSRSRDKTKGNKRQQKSVKHKPSCRHHGKHNTGTATRQIILTIREQRASSKDDATTYVNIEELLTEKLQEDVLTIELPSIEDKDCDSFTDNIVIPPEEVEVVPTDDDSDSSTEDDTTQRSLIVEALTSSQSTESTASAEDICFIDETEGSDSSSSSDADYADR</sequence>
<feature type="region of interest" description="Disordered" evidence="1">
    <location>
        <begin position="134"/>
        <end position="198"/>
    </location>
</feature>
<feature type="compositionally biased region" description="Low complexity" evidence="1">
    <location>
        <begin position="185"/>
        <end position="198"/>
    </location>
</feature>
<feature type="compositionally biased region" description="Acidic residues" evidence="1">
    <location>
        <begin position="134"/>
        <end position="150"/>
    </location>
</feature>